<dbReference type="Proteomes" id="UP000241118">
    <property type="component" value="Unassembled WGS sequence"/>
</dbReference>
<name>A0A2P8I0C2_SACCR</name>
<organism evidence="1 2">
    <name type="scientific">Saccharothrix carnea</name>
    <dbReference type="NCBI Taxonomy" id="1280637"/>
    <lineage>
        <taxon>Bacteria</taxon>
        <taxon>Bacillati</taxon>
        <taxon>Actinomycetota</taxon>
        <taxon>Actinomycetes</taxon>
        <taxon>Pseudonocardiales</taxon>
        <taxon>Pseudonocardiaceae</taxon>
        <taxon>Saccharothrix</taxon>
    </lineage>
</organism>
<comment type="caution">
    <text evidence="1">The sequence shown here is derived from an EMBL/GenBank/DDBJ whole genome shotgun (WGS) entry which is preliminary data.</text>
</comment>
<dbReference type="AlphaFoldDB" id="A0A2P8I0C2"/>
<evidence type="ECO:0000313" key="1">
    <source>
        <dbReference type="EMBL" id="PSL51919.1"/>
    </source>
</evidence>
<accession>A0A2P8I0C2</accession>
<reference evidence="1 2" key="1">
    <citation type="submission" date="2018-03" db="EMBL/GenBank/DDBJ databases">
        <title>Genomic Encyclopedia of Type Strains, Phase III (KMG-III): the genomes of soil and plant-associated and newly described type strains.</title>
        <authorList>
            <person name="Whitman W."/>
        </authorList>
    </citation>
    <scope>NUCLEOTIDE SEQUENCE [LARGE SCALE GENOMIC DNA]</scope>
    <source>
        <strain evidence="1 2">CGMCC 4.7097</strain>
    </source>
</reference>
<gene>
    <name evidence="1" type="ORF">B0I31_117122</name>
</gene>
<dbReference type="EMBL" id="PYAX01000017">
    <property type="protein sequence ID" value="PSL51919.1"/>
    <property type="molecule type" value="Genomic_DNA"/>
</dbReference>
<protein>
    <submittedName>
        <fullName evidence="1">Uncharacterized protein</fullName>
    </submittedName>
</protein>
<keyword evidence="2" id="KW-1185">Reference proteome</keyword>
<proteinExistence type="predicted"/>
<evidence type="ECO:0000313" key="2">
    <source>
        <dbReference type="Proteomes" id="UP000241118"/>
    </source>
</evidence>
<sequence>MLGGDLTGHHRRSLPMTVVELARELLTPRVGHWYDFSDVHRLADRHGFTASFRGSNQYPYRFHAVLHPR</sequence>